<dbReference type="EMBL" id="CP137578">
    <property type="protein sequence ID" value="WOX29005.1"/>
    <property type="molecule type" value="Genomic_DNA"/>
</dbReference>
<dbReference type="RefSeq" id="WP_193522548.1">
    <property type="nucleotide sequence ID" value="NZ_CBCSDF010000007.1"/>
</dbReference>
<dbReference type="AlphaFoldDB" id="A0A8I2KSX9"/>
<protein>
    <submittedName>
        <fullName evidence="1">NADP-binding protein</fullName>
    </submittedName>
</protein>
<dbReference type="PANTHER" id="PTHR40129:SF2">
    <property type="entry name" value="KETOPANTOATE REDUCTASE N-TERMINAL DOMAIN-CONTAINING PROTEIN"/>
    <property type="match status" value="1"/>
</dbReference>
<name>A0A8I2KSX9_9GAMM</name>
<dbReference type="Proteomes" id="UP000646877">
    <property type="component" value="Unassembled WGS sequence"/>
</dbReference>
<dbReference type="Proteomes" id="UP001304419">
    <property type="component" value="Chromosome 1"/>
</dbReference>
<proteinExistence type="predicted"/>
<evidence type="ECO:0000313" key="3">
    <source>
        <dbReference type="Proteomes" id="UP000646877"/>
    </source>
</evidence>
<reference evidence="1" key="1">
    <citation type="submission" date="2019-10" db="EMBL/GenBank/DDBJ databases">
        <authorList>
            <person name="Paulsen S."/>
        </authorList>
    </citation>
    <scope>NUCLEOTIDE SEQUENCE</scope>
    <source>
        <strain evidence="1">LMG 19692</strain>
    </source>
</reference>
<dbReference type="Gene3D" id="3.40.50.720">
    <property type="entry name" value="NAD(P)-binding Rossmann-like Domain"/>
    <property type="match status" value="1"/>
</dbReference>
<dbReference type="EMBL" id="WEIA01000021">
    <property type="protein sequence ID" value="NLR23977.1"/>
    <property type="molecule type" value="Genomic_DNA"/>
</dbReference>
<dbReference type="SUPFAM" id="SSF51735">
    <property type="entry name" value="NAD(P)-binding Rossmann-fold domains"/>
    <property type="match status" value="1"/>
</dbReference>
<organism evidence="1 3">
    <name type="scientific">Pseudoalteromonas maricaloris</name>
    <dbReference type="NCBI Taxonomy" id="184924"/>
    <lineage>
        <taxon>Bacteria</taxon>
        <taxon>Pseudomonadati</taxon>
        <taxon>Pseudomonadota</taxon>
        <taxon>Gammaproteobacteria</taxon>
        <taxon>Alteromonadales</taxon>
        <taxon>Pseudoalteromonadaceae</taxon>
        <taxon>Pseudoalteromonas</taxon>
    </lineage>
</organism>
<dbReference type="InterPro" id="IPR036291">
    <property type="entry name" value="NAD(P)-bd_dom_sf"/>
</dbReference>
<reference evidence="2 4" key="2">
    <citation type="submission" date="2023-10" db="EMBL/GenBank/DDBJ databases">
        <title>To unveil natural product biosynthetic capacity in Pseudoalteromonas.</title>
        <authorList>
            <person name="Wang J."/>
        </authorList>
    </citation>
    <scope>NUCLEOTIDE SEQUENCE [LARGE SCALE GENOMIC DNA]</scope>
    <source>
        <strain evidence="2 4">DSM 15914</strain>
    </source>
</reference>
<accession>A0A8I2KSX9</accession>
<evidence type="ECO:0000313" key="2">
    <source>
        <dbReference type="EMBL" id="WOX29005.1"/>
    </source>
</evidence>
<keyword evidence="4" id="KW-1185">Reference proteome</keyword>
<evidence type="ECO:0000313" key="4">
    <source>
        <dbReference type="Proteomes" id="UP001304419"/>
    </source>
</evidence>
<sequence>MKVLNRSLVVLGAGWLGEALCREAELQGWQIEGTRTQASEMHSWSRQLVLTENDTLAHSISLHNAYWVCAIPPRARHVDSNYLETLEQVLLLAKKMSAAGFLLCSTTGVYSTENGEYDEQGKLADKANRRVDILRTAEEMVLNAGGKVVRLAGLQGPGREPGRFVAGKALSSSANGRVNMVHRGDVVTAINTVIAQWQDAADIYNVCYPAHPTRQAFYQYHCEKLGTEMPSFASSKEEARIIKAERITELGFTYHHPIVNESKLG</sequence>
<evidence type="ECO:0000313" key="1">
    <source>
        <dbReference type="EMBL" id="NLR23977.1"/>
    </source>
</evidence>
<gene>
    <name evidence="1" type="ORF">F9Y85_22210</name>
    <name evidence="2" type="ORF">R5H13_01665</name>
</gene>
<dbReference type="PANTHER" id="PTHR40129">
    <property type="entry name" value="KETOPANTOATE REDUCTASE N-TERMINAL DOMAIN-CONTAINING PROTEIN"/>
    <property type="match status" value="1"/>
</dbReference>